<dbReference type="HOGENOM" id="CLU_001528_7_1_0"/>
<dbReference type="InterPro" id="IPR013148">
    <property type="entry name" value="Glyco_hydro_32_N"/>
</dbReference>
<dbReference type="InterPro" id="IPR013189">
    <property type="entry name" value="Glyco_hydro_32_C"/>
</dbReference>
<dbReference type="NCBIfam" id="TIGR01322">
    <property type="entry name" value="scrB_fam"/>
    <property type="match status" value="1"/>
</dbReference>
<dbReference type="InterPro" id="IPR001362">
    <property type="entry name" value="Glyco_hydro_32"/>
</dbReference>
<accession>F0RMW0</accession>
<evidence type="ECO:0000313" key="8">
    <source>
        <dbReference type="EMBL" id="ADY26102.1"/>
    </source>
</evidence>
<reference evidence="8 9" key="2">
    <citation type="journal article" date="2012" name="Stand. Genomic Sci.">
        <title>Complete genome sequence of the orange-red pigmented, radioresistant Deinococcus proteolyticus type strain (MRP(T)).</title>
        <authorList>
            <person name="Copeland A."/>
            <person name="Zeytun A."/>
            <person name="Yassawong M."/>
            <person name="Nolan M."/>
            <person name="Lucas S."/>
            <person name="Hammon N."/>
            <person name="Deshpande S."/>
            <person name="Cheng J.F."/>
            <person name="Han C."/>
            <person name="Tapia R."/>
            <person name="Goodwin L.A."/>
            <person name="Pitluck S."/>
            <person name="Mavromatis K."/>
            <person name="Liolios K."/>
            <person name="Pagani I."/>
            <person name="Ivanova N."/>
            <person name="Mikhailova N."/>
            <person name="Pati A."/>
            <person name="Chen A."/>
            <person name="Palaniappan K."/>
            <person name="Land M."/>
            <person name="Hauser L."/>
            <person name="Jeffries C.D."/>
            <person name="Brambilla E.M."/>
            <person name="Rohde M."/>
            <person name="Sikorski J."/>
            <person name="Pukall R."/>
            <person name="Goker M."/>
            <person name="Detter J.C."/>
            <person name="Woyke T."/>
            <person name="Bristow J."/>
            <person name="Eisen J.A."/>
            <person name="Markowitz V."/>
            <person name="Hugenholtz P."/>
            <person name="Kyrpides N.C."/>
            <person name="Klenk H.P."/>
            <person name="Lapidus A."/>
        </authorList>
    </citation>
    <scope>NUCLEOTIDE SEQUENCE [LARGE SCALE GENOMIC DNA]</scope>
    <source>
        <strain evidence="9">ATCC 35074 / DSM 20540 / JCM 6276 / NBRC 101906 / NCIMB 13154 / VKM Ac-1939 / CCM 2703 / MRP</strain>
    </source>
</reference>
<dbReference type="GO" id="GO:0005985">
    <property type="term" value="P:sucrose metabolic process"/>
    <property type="evidence" value="ECO:0007669"/>
    <property type="project" value="UniProtKB-UniPathway"/>
</dbReference>
<comment type="similarity">
    <text evidence="1 4">Belongs to the glycosyl hydrolase 32 family.</text>
</comment>
<keyword evidence="5" id="KW-0963">Cytoplasm</keyword>
<feature type="domain" description="Glycosyl hydrolase family 32 N-terminal" evidence="6">
    <location>
        <begin position="47"/>
        <end position="345"/>
    </location>
</feature>
<sequence>MTTLPLAQGTQVWSREQRYTALEQVPAATLGELRALVAASPWRQGYHIQPPTGLLNDPNGFCFWRGQYHLFYQWFPLGPVHGLKYWRHTVSADLVTWQDAGIGIAPDSMYDSHGAYSGSTWPLEDELLLVYTGNHRSPDWQRMPYQLAAHWDGQRLRKDAPFLSGPPAGYTEHVRDPKIWEEGGEFFIILGAQREDETGAALILRSPDAQRWTLDGELHTRLNDFGYMWECPDYFALDGMDVVLLCPQGLPSEGEARRNIYQSGYLLGQLDKTNWHFEHGEFAELDGGFDFYAPQTTLGEHGERILVGWMGLPDMTYPTDTHGWAHCLTLPRVLSVEGGRLRQRPVPALECLRGAEVGLGGDAGERFELRLQPDAGPFVLDLRVSEDGAHFTRLSFDGEWLSFDRSQSGELPELDKPGLDAGKGGQVRRIPVSAVRELRAFSDTSSLEIFVNDGEAVLSGRIFPPPHSTGLRWSGGGTAQLWRLNTPAEMGGNT</sequence>
<evidence type="ECO:0000259" key="7">
    <source>
        <dbReference type="Pfam" id="PF08244"/>
    </source>
</evidence>
<dbReference type="RefSeq" id="WP_013614711.1">
    <property type="nucleotide sequence ID" value="NC_015161.1"/>
</dbReference>
<dbReference type="Gene3D" id="2.60.120.560">
    <property type="entry name" value="Exo-inulinase, domain 1"/>
    <property type="match status" value="1"/>
</dbReference>
<evidence type="ECO:0000256" key="3">
    <source>
        <dbReference type="ARBA" id="ARBA00023295"/>
    </source>
</evidence>
<evidence type="ECO:0000256" key="2">
    <source>
        <dbReference type="ARBA" id="ARBA00022801"/>
    </source>
</evidence>
<dbReference type="SUPFAM" id="SSF49899">
    <property type="entry name" value="Concanavalin A-like lectins/glucanases"/>
    <property type="match status" value="1"/>
</dbReference>
<dbReference type="GO" id="GO:0004564">
    <property type="term" value="F:beta-fructofuranosidase activity"/>
    <property type="evidence" value="ECO:0007669"/>
    <property type="project" value="UniProtKB-EC"/>
</dbReference>
<keyword evidence="3 4" id="KW-0326">Glycosidase</keyword>
<dbReference type="PROSITE" id="PS00609">
    <property type="entry name" value="GLYCOSYL_HYDROL_F32"/>
    <property type="match status" value="1"/>
</dbReference>
<dbReference type="KEGG" id="dpt:Deipr_0946"/>
<dbReference type="eggNOG" id="COG1621">
    <property type="taxonomic scope" value="Bacteria"/>
</dbReference>
<dbReference type="STRING" id="693977.Deipr_0946"/>
<keyword evidence="9" id="KW-1185">Reference proteome</keyword>
<gene>
    <name evidence="8" type="ordered locus">Deipr_0946</name>
</gene>
<proteinExistence type="inferred from homology"/>
<dbReference type="Gene3D" id="2.115.10.20">
    <property type="entry name" value="Glycosyl hydrolase domain, family 43"/>
    <property type="match status" value="1"/>
</dbReference>
<dbReference type="CDD" id="cd18623">
    <property type="entry name" value="GH32_ScrB-like"/>
    <property type="match status" value="1"/>
</dbReference>
<dbReference type="AlphaFoldDB" id="F0RMW0"/>
<evidence type="ECO:0000256" key="5">
    <source>
        <dbReference type="RuleBase" id="RU365015"/>
    </source>
</evidence>
<dbReference type="PANTHER" id="PTHR43101">
    <property type="entry name" value="BETA-FRUCTOSIDASE"/>
    <property type="match status" value="1"/>
</dbReference>
<dbReference type="InterPro" id="IPR051214">
    <property type="entry name" value="GH32_Enzymes"/>
</dbReference>
<comment type="function">
    <text evidence="5">Enables the bacterium to metabolize sucrose as a sole carbon source.</text>
</comment>
<dbReference type="GO" id="GO:0005737">
    <property type="term" value="C:cytoplasm"/>
    <property type="evidence" value="ECO:0007669"/>
    <property type="project" value="UniProtKB-SubCell"/>
</dbReference>
<name>F0RMW0_DEIPM</name>
<reference evidence="9" key="1">
    <citation type="submission" date="2011-02" db="EMBL/GenBank/DDBJ databases">
        <title>The complete sequence of chromosome of Deinococcus proteolyticus DSM 20540.</title>
        <authorList>
            <consortium name="US DOE Joint Genome Institute (JGI-PGF)"/>
            <person name="Lucas S."/>
            <person name="Copeland A."/>
            <person name="Lapidus A."/>
            <person name="Bruce D."/>
            <person name="Goodwin L."/>
            <person name="Pitluck S."/>
            <person name="Kyrpides N."/>
            <person name="Mavromatis K."/>
            <person name="Pagani I."/>
            <person name="Ivanova N."/>
            <person name="Ovchinnikova G."/>
            <person name="Zeytun A."/>
            <person name="Detter J.C."/>
            <person name="Han C."/>
            <person name="Land M."/>
            <person name="Hauser L."/>
            <person name="Markowitz V."/>
            <person name="Cheng J.-F."/>
            <person name="Hugenholtz P."/>
            <person name="Woyke T."/>
            <person name="Wu D."/>
            <person name="Pukall R."/>
            <person name="Steenblock K."/>
            <person name="Brambilla E."/>
            <person name="Klenk H.-P."/>
            <person name="Eisen J.A."/>
        </authorList>
    </citation>
    <scope>NUCLEOTIDE SEQUENCE [LARGE SCALE GENOMIC DNA]</scope>
    <source>
        <strain evidence="9">ATCC 35074 / DSM 20540 / JCM 6276 / NBRC 101906 / NCIMB 13154 / VKM Ac-1939 / CCM 2703 / MRP</strain>
    </source>
</reference>
<evidence type="ECO:0000313" key="9">
    <source>
        <dbReference type="Proteomes" id="UP000007718"/>
    </source>
</evidence>
<protein>
    <recommendedName>
        <fullName evidence="4">Sucrose-6-phosphate hydrolase</fullName>
        <ecNumber evidence="4">3.2.1.26</ecNumber>
    </recommendedName>
    <alternativeName>
        <fullName evidence="5">Invertase</fullName>
    </alternativeName>
</protein>
<organism evidence="8 9">
    <name type="scientific">Deinococcus proteolyticus (strain ATCC 35074 / DSM 20540 / JCM 6276 / NBRC 101906 / NCIMB 13154 / VKM Ac-1939 / CCM 2703 / MRP)</name>
    <dbReference type="NCBI Taxonomy" id="693977"/>
    <lineage>
        <taxon>Bacteria</taxon>
        <taxon>Thermotogati</taxon>
        <taxon>Deinococcota</taxon>
        <taxon>Deinococci</taxon>
        <taxon>Deinococcales</taxon>
        <taxon>Deinococcaceae</taxon>
        <taxon>Deinococcus</taxon>
    </lineage>
</organism>
<dbReference type="OrthoDB" id="9759709at2"/>
<evidence type="ECO:0000256" key="4">
    <source>
        <dbReference type="RuleBase" id="RU362110"/>
    </source>
</evidence>
<dbReference type="EC" id="3.2.1.26" evidence="4"/>
<dbReference type="SMART" id="SM00640">
    <property type="entry name" value="Glyco_32"/>
    <property type="match status" value="1"/>
</dbReference>
<dbReference type="Pfam" id="PF00251">
    <property type="entry name" value="Glyco_hydro_32N"/>
    <property type="match status" value="1"/>
</dbReference>
<dbReference type="InterPro" id="IPR023296">
    <property type="entry name" value="Glyco_hydro_beta-prop_sf"/>
</dbReference>
<evidence type="ECO:0000259" key="6">
    <source>
        <dbReference type="Pfam" id="PF00251"/>
    </source>
</evidence>
<comment type="subcellular location">
    <subcellularLocation>
        <location evidence="5">Cytoplasm</location>
    </subcellularLocation>
</comment>
<dbReference type="PANTHER" id="PTHR43101:SF1">
    <property type="entry name" value="BETA-FRUCTOSIDASE"/>
    <property type="match status" value="1"/>
</dbReference>
<keyword evidence="5" id="KW-0119">Carbohydrate metabolism</keyword>
<dbReference type="Pfam" id="PF08244">
    <property type="entry name" value="Glyco_hydro_32C"/>
    <property type="match status" value="1"/>
</dbReference>
<dbReference type="Proteomes" id="UP000007718">
    <property type="component" value="Chromosome"/>
</dbReference>
<dbReference type="UniPathway" id="UPA00238"/>
<evidence type="ECO:0000256" key="1">
    <source>
        <dbReference type="ARBA" id="ARBA00009902"/>
    </source>
</evidence>
<comment type="pathway">
    <text evidence="5">Glycan biosynthesis; sucrose metabolism.</text>
</comment>
<comment type="catalytic activity">
    <reaction evidence="4">
        <text>Hydrolysis of terminal non-reducing beta-D-fructofuranoside residues in beta-D-fructofuranosides.</text>
        <dbReference type="EC" id="3.2.1.26"/>
    </reaction>
</comment>
<dbReference type="InterPro" id="IPR006232">
    <property type="entry name" value="Suc6P_hydrolase"/>
</dbReference>
<dbReference type="InterPro" id="IPR013320">
    <property type="entry name" value="ConA-like_dom_sf"/>
</dbReference>
<dbReference type="EMBL" id="CP002536">
    <property type="protein sequence ID" value="ADY26102.1"/>
    <property type="molecule type" value="Genomic_DNA"/>
</dbReference>
<keyword evidence="2 4" id="KW-0378">Hydrolase</keyword>
<dbReference type="SUPFAM" id="SSF75005">
    <property type="entry name" value="Arabinanase/levansucrase/invertase"/>
    <property type="match status" value="1"/>
</dbReference>
<dbReference type="InterPro" id="IPR018053">
    <property type="entry name" value="Glyco_hydro_32_AS"/>
</dbReference>
<feature type="domain" description="Glycosyl hydrolase family 32 C-terminal" evidence="7">
    <location>
        <begin position="367"/>
        <end position="480"/>
    </location>
</feature>